<accession>A0A9N9K1R4</accession>
<gene>
    <name evidence="1" type="ORF">RFULGI_LOCUS18287</name>
</gene>
<protein>
    <submittedName>
        <fullName evidence="1">4958_t:CDS:1</fullName>
    </submittedName>
</protein>
<dbReference type="OrthoDB" id="2447036at2759"/>
<evidence type="ECO:0000313" key="1">
    <source>
        <dbReference type="EMBL" id="CAG8806503.1"/>
    </source>
</evidence>
<name>A0A9N9K1R4_9GLOM</name>
<reference evidence="1" key="1">
    <citation type="submission" date="2021-06" db="EMBL/GenBank/DDBJ databases">
        <authorList>
            <person name="Kallberg Y."/>
            <person name="Tangrot J."/>
            <person name="Rosling A."/>
        </authorList>
    </citation>
    <scope>NUCLEOTIDE SEQUENCE</scope>
    <source>
        <strain evidence="1">IN212</strain>
    </source>
</reference>
<feature type="non-terminal residue" evidence="1">
    <location>
        <position position="180"/>
    </location>
</feature>
<feature type="non-terminal residue" evidence="1">
    <location>
        <position position="1"/>
    </location>
</feature>
<proteinExistence type="predicted"/>
<keyword evidence="2" id="KW-1185">Reference proteome</keyword>
<dbReference type="EMBL" id="CAJVPZ010078816">
    <property type="protein sequence ID" value="CAG8806503.1"/>
    <property type="molecule type" value="Genomic_DNA"/>
</dbReference>
<sequence length="180" mass="19903">NIDFTAISKFVSIDSTYSPGTSAAAHVEVDRLLSLLEGKKAKIDHILDSQHVYAVGIDFQKGYSMPCITCWVTKYLDIAIKEQLSDLFENEFEIIETILTPTDTDFNNSNSTPPSVTSASRVITKESSEIFQEFDIVAAIHANVDPTNGKHKILKFFVDVKECGMGPMISEKSSLHKLGL</sequence>
<evidence type="ECO:0000313" key="2">
    <source>
        <dbReference type="Proteomes" id="UP000789396"/>
    </source>
</evidence>
<dbReference type="Proteomes" id="UP000789396">
    <property type="component" value="Unassembled WGS sequence"/>
</dbReference>
<dbReference type="AlphaFoldDB" id="A0A9N9K1R4"/>
<comment type="caution">
    <text evidence="1">The sequence shown here is derived from an EMBL/GenBank/DDBJ whole genome shotgun (WGS) entry which is preliminary data.</text>
</comment>
<organism evidence="1 2">
    <name type="scientific">Racocetra fulgida</name>
    <dbReference type="NCBI Taxonomy" id="60492"/>
    <lineage>
        <taxon>Eukaryota</taxon>
        <taxon>Fungi</taxon>
        <taxon>Fungi incertae sedis</taxon>
        <taxon>Mucoromycota</taxon>
        <taxon>Glomeromycotina</taxon>
        <taxon>Glomeromycetes</taxon>
        <taxon>Diversisporales</taxon>
        <taxon>Gigasporaceae</taxon>
        <taxon>Racocetra</taxon>
    </lineage>
</organism>